<proteinExistence type="predicted"/>
<dbReference type="PANTHER" id="PTHR43344">
    <property type="entry name" value="PHOSPHOSERINE PHOSPHATASE"/>
    <property type="match status" value="1"/>
</dbReference>
<dbReference type="Proteomes" id="UP000670925">
    <property type="component" value="Unassembled WGS sequence"/>
</dbReference>
<evidence type="ECO:0000313" key="2">
    <source>
        <dbReference type="EMBL" id="NAR72010.1"/>
    </source>
</evidence>
<keyword evidence="2" id="KW-0378">Hydrolase</keyword>
<sequence>MHAKSKTTKTVNLALFDFDGTLYPKDSFTRFIFFALPKHHVILKGLKILPWIQAYYLGLYPAHAMRPRLFQTMFKGMTAKQIQSIAINYAQQIIKELDPDLLQQLYLHQQRGDHVVLVSASIDLYLAPICELLNIELICTETEIVNGTLSGHYQSLDCSCEQKKIRVLQQYNLNEYHQVYAYGNSHEDLEMFSLTDHAYMVGQDLTLPHVIHPQHVDEKQPQKKLEKDST</sequence>
<evidence type="ECO:0000313" key="3">
    <source>
        <dbReference type="EMBL" id="QBQ15722.1"/>
    </source>
</evidence>
<dbReference type="GO" id="GO:0000287">
    <property type="term" value="F:magnesium ion binding"/>
    <property type="evidence" value="ECO:0007669"/>
    <property type="project" value="TreeGrafter"/>
</dbReference>
<dbReference type="InterPro" id="IPR050582">
    <property type="entry name" value="HAD-like_SerB"/>
</dbReference>
<dbReference type="EMBL" id="JAGFOT010000003">
    <property type="protein sequence ID" value="MBO3657345.1"/>
    <property type="molecule type" value="Genomic_DNA"/>
</dbReference>
<dbReference type="InterPro" id="IPR036412">
    <property type="entry name" value="HAD-like_sf"/>
</dbReference>
<dbReference type="InterPro" id="IPR023214">
    <property type="entry name" value="HAD_sf"/>
</dbReference>
<dbReference type="Proteomes" id="UP000294395">
    <property type="component" value="Chromosome"/>
</dbReference>
<dbReference type="Gene3D" id="1.20.1440.100">
    <property type="entry name" value="SG protein - dephosphorylation function"/>
    <property type="match status" value="1"/>
</dbReference>
<dbReference type="OrthoDB" id="9784466at2"/>
<dbReference type="InterPro" id="IPR006385">
    <property type="entry name" value="HAD_hydro_SerB1"/>
</dbReference>
<dbReference type="GO" id="GO:0036424">
    <property type="term" value="F:L-phosphoserine phosphatase activity"/>
    <property type="evidence" value="ECO:0007669"/>
    <property type="project" value="TreeGrafter"/>
</dbReference>
<dbReference type="NCBIfam" id="TIGR01490">
    <property type="entry name" value="HAD-SF-IB-hyp1"/>
    <property type="match status" value="1"/>
</dbReference>
<gene>
    <name evidence="3" type="ORF">AHTJR_05310</name>
    <name evidence="2" type="ORF">GPS52_00605</name>
    <name evidence="1" type="ORF">J5N55_04475</name>
</gene>
<reference evidence="3 4" key="1">
    <citation type="submission" date="2019-03" db="EMBL/GenBank/DDBJ databases">
        <title>Complete genome sequence of two outbreak-associated Acinetobacter haemolyticus strains.</title>
        <authorList>
            <person name="Bai L."/>
            <person name="Zhang S.-C."/>
            <person name="Deng Y."/>
            <person name="Song C.-C."/>
            <person name="Kang G.-B."/>
            <person name="Dong Y."/>
            <person name="Wang Y."/>
            <person name="Gao F."/>
            <person name="Huang H."/>
        </authorList>
    </citation>
    <scope>NUCLEOTIDE SEQUENCE [LARGE SCALE GENOMIC DNA]</scope>
    <source>
        <strain evidence="3 4">TJR01</strain>
    </source>
</reference>
<evidence type="ECO:0000313" key="5">
    <source>
        <dbReference type="Proteomes" id="UP000451048"/>
    </source>
</evidence>
<accession>A0A1L6KL99</accession>
<evidence type="ECO:0000313" key="1">
    <source>
        <dbReference type="EMBL" id="MBO3657345.1"/>
    </source>
</evidence>
<dbReference type="NCBIfam" id="TIGR01488">
    <property type="entry name" value="HAD-SF-IB"/>
    <property type="match status" value="1"/>
</dbReference>
<dbReference type="GO" id="GO:0006564">
    <property type="term" value="P:L-serine biosynthetic process"/>
    <property type="evidence" value="ECO:0007669"/>
    <property type="project" value="TreeGrafter"/>
</dbReference>
<dbReference type="Gene3D" id="3.40.50.1000">
    <property type="entry name" value="HAD superfamily/HAD-like"/>
    <property type="match status" value="1"/>
</dbReference>
<dbReference type="Proteomes" id="UP000451048">
    <property type="component" value="Unassembled WGS sequence"/>
</dbReference>
<dbReference type="GO" id="GO:0005737">
    <property type="term" value="C:cytoplasm"/>
    <property type="evidence" value="ECO:0007669"/>
    <property type="project" value="TreeGrafter"/>
</dbReference>
<dbReference type="Pfam" id="PF12710">
    <property type="entry name" value="HAD"/>
    <property type="match status" value="1"/>
</dbReference>
<dbReference type="PANTHER" id="PTHR43344:SF14">
    <property type="entry name" value="HAD-IB FAMILY HYDROLASE"/>
    <property type="match status" value="1"/>
</dbReference>
<reference evidence="1" key="3">
    <citation type="submission" date="2021-03" db="EMBL/GenBank/DDBJ databases">
        <title>Acinetobacter spp. whole-genome sequenced from Terengganu.</title>
        <authorList>
            <person name="Mohd Rani F."/>
        </authorList>
    </citation>
    <scope>NUCLEOTIDE SEQUENCE</scope>
    <source>
        <strain evidence="1">AC1502</strain>
    </source>
</reference>
<protein>
    <submittedName>
        <fullName evidence="2">HAD-IB family hydrolase</fullName>
    </submittedName>
</protein>
<dbReference type="EMBL" id="CP038009">
    <property type="protein sequence ID" value="QBQ15722.1"/>
    <property type="molecule type" value="Genomic_DNA"/>
</dbReference>
<dbReference type="STRING" id="29430.AHTJS_05045"/>
<organism evidence="2 5">
    <name type="scientific">Acinetobacter haemolyticus</name>
    <dbReference type="NCBI Taxonomy" id="29430"/>
    <lineage>
        <taxon>Bacteria</taxon>
        <taxon>Pseudomonadati</taxon>
        <taxon>Pseudomonadota</taxon>
        <taxon>Gammaproteobacteria</taxon>
        <taxon>Moraxellales</taxon>
        <taxon>Moraxellaceae</taxon>
        <taxon>Acinetobacter</taxon>
    </lineage>
</organism>
<reference evidence="2 5" key="2">
    <citation type="submission" date="2019-12" db="EMBL/GenBank/DDBJ databases">
        <title>Acinetobacter haemolyticus comparative genomics.</title>
        <authorList>
            <person name="Castro-Jaimes S."/>
            <person name="Bello-Lopez E."/>
            <person name="Velazquez-Acosta C."/>
            <person name="Volkow-Fernandez P."/>
            <person name="Lozano-Zarain P."/>
            <person name="Castillo Ramirez S."/>
            <person name="Cevallos M.A."/>
        </authorList>
    </citation>
    <scope>NUCLEOTIDE SEQUENCE [LARGE SCALE GENOMIC DNA]</scope>
    <source>
        <strain evidence="2 5">AN10</strain>
    </source>
</reference>
<dbReference type="EMBL" id="WTTO01000001">
    <property type="protein sequence ID" value="NAR72010.1"/>
    <property type="molecule type" value="Genomic_DNA"/>
</dbReference>
<dbReference type="KEGG" id="ahl:AHTJS_05045"/>
<dbReference type="AlphaFoldDB" id="A0A1L6KL99"/>
<name>A0A1L6KL99_ACIHA</name>
<dbReference type="RefSeq" id="WP_075315214.1">
    <property type="nucleotide sequence ID" value="NZ_CP018871.1"/>
</dbReference>
<evidence type="ECO:0000313" key="4">
    <source>
        <dbReference type="Proteomes" id="UP000294395"/>
    </source>
</evidence>
<dbReference type="SUPFAM" id="SSF56784">
    <property type="entry name" value="HAD-like"/>
    <property type="match status" value="1"/>
</dbReference>